<dbReference type="Proteomes" id="UP000010388">
    <property type="component" value="Chromosome"/>
</dbReference>
<dbReference type="eggNOG" id="ENOG50321VC">
    <property type="taxonomic scope" value="Bacteria"/>
</dbReference>
<dbReference type="HOGENOM" id="CLU_2492635_0_0_3"/>
<gene>
    <name evidence="2" type="ordered locus">Cyagr_1128</name>
</gene>
<reference evidence="3" key="1">
    <citation type="journal article" date="2013" name="Proc. Natl. Acad. Sci. U.S.A.">
        <title>Improving the coverage of the cyanobacterial phylum using diversity-driven genome sequencing.</title>
        <authorList>
            <person name="Shih P.M."/>
            <person name="Wu D."/>
            <person name="Latifi A."/>
            <person name="Axen S.D."/>
            <person name="Fewer D.P."/>
            <person name="Talla E."/>
            <person name="Calteau A."/>
            <person name="Cai F."/>
            <person name="Tandeau de Marsac N."/>
            <person name="Rippka R."/>
            <person name="Herdman M."/>
            <person name="Sivonen K."/>
            <person name="Coursin T."/>
            <person name="Laurent T."/>
            <person name="Goodwin L."/>
            <person name="Nolan M."/>
            <person name="Davenport K.W."/>
            <person name="Han C.S."/>
            <person name="Rubin E.M."/>
            <person name="Eisen J.A."/>
            <person name="Woyke T."/>
            <person name="Gugger M."/>
            <person name="Kerfeld C.A."/>
        </authorList>
    </citation>
    <scope>NUCLEOTIDE SEQUENCE [LARGE SCALE GENOMIC DNA]</scope>
    <source>
        <strain evidence="3">ATCC 27147 / PCC 6307</strain>
    </source>
</reference>
<accession>K9P4H0</accession>
<dbReference type="KEGG" id="cgc:Cyagr_1128"/>
<dbReference type="EMBL" id="CP003495">
    <property type="protein sequence ID" value="AFY28307.1"/>
    <property type="molecule type" value="Genomic_DNA"/>
</dbReference>
<evidence type="ECO:0000256" key="1">
    <source>
        <dbReference type="SAM" id="Coils"/>
    </source>
</evidence>
<name>K9P4H0_CYAGP</name>
<proteinExistence type="predicted"/>
<dbReference type="AlphaFoldDB" id="K9P4H0"/>
<feature type="coiled-coil region" evidence="1">
    <location>
        <begin position="18"/>
        <end position="80"/>
    </location>
</feature>
<evidence type="ECO:0000313" key="3">
    <source>
        <dbReference type="Proteomes" id="UP000010388"/>
    </source>
</evidence>
<protein>
    <submittedName>
        <fullName evidence="2">Uncharacterized protein</fullName>
    </submittedName>
</protein>
<keyword evidence="1" id="KW-0175">Coiled coil</keyword>
<sequence>MSETPAPTADPQALAAEIASLQGQLEEARDEAELNLLQLQQVQEQLEVSILAQQEQVKLLEQHQQEERRAEVLIAALLERIEAVGG</sequence>
<organism evidence="2 3">
    <name type="scientific">Cyanobium gracile (strain ATCC 27147 / PCC 6307)</name>
    <dbReference type="NCBI Taxonomy" id="292564"/>
    <lineage>
        <taxon>Bacteria</taxon>
        <taxon>Bacillati</taxon>
        <taxon>Cyanobacteriota</taxon>
        <taxon>Cyanophyceae</taxon>
        <taxon>Synechococcales</taxon>
        <taxon>Prochlorococcaceae</taxon>
        <taxon>Cyanobium</taxon>
    </lineage>
</organism>
<dbReference type="RefSeq" id="WP_015108760.1">
    <property type="nucleotide sequence ID" value="NC_019675.1"/>
</dbReference>
<evidence type="ECO:0000313" key="2">
    <source>
        <dbReference type="EMBL" id="AFY28307.1"/>
    </source>
</evidence>